<organism evidence="2 3">
    <name type="scientific">Elysia marginata</name>
    <dbReference type="NCBI Taxonomy" id="1093978"/>
    <lineage>
        <taxon>Eukaryota</taxon>
        <taxon>Metazoa</taxon>
        <taxon>Spiralia</taxon>
        <taxon>Lophotrochozoa</taxon>
        <taxon>Mollusca</taxon>
        <taxon>Gastropoda</taxon>
        <taxon>Heterobranchia</taxon>
        <taxon>Euthyneura</taxon>
        <taxon>Panpulmonata</taxon>
        <taxon>Sacoglossa</taxon>
        <taxon>Placobranchoidea</taxon>
        <taxon>Plakobranchidae</taxon>
        <taxon>Elysia</taxon>
    </lineage>
</organism>
<name>A0AAV4J7M5_9GAST</name>
<dbReference type="EMBL" id="BMAT01002967">
    <property type="protein sequence ID" value="GFS17678.1"/>
    <property type="molecule type" value="Genomic_DNA"/>
</dbReference>
<keyword evidence="1" id="KW-0732">Signal</keyword>
<comment type="caution">
    <text evidence="2">The sequence shown here is derived from an EMBL/GenBank/DDBJ whole genome shotgun (WGS) entry which is preliminary data.</text>
</comment>
<evidence type="ECO:0000313" key="2">
    <source>
        <dbReference type="EMBL" id="GFS17678.1"/>
    </source>
</evidence>
<feature type="chain" id="PRO_5043842488" evidence="1">
    <location>
        <begin position="20"/>
        <end position="187"/>
    </location>
</feature>
<feature type="signal peptide" evidence="1">
    <location>
        <begin position="1"/>
        <end position="19"/>
    </location>
</feature>
<dbReference type="Proteomes" id="UP000762676">
    <property type="component" value="Unassembled WGS sequence"/>
</dbReference>
<evidence type="ECO:0000256" key="1">
    <source>
        <dbReference type="SAM" id="SignalP"/>
    </source>
</evidence>
<proteinExistence type="predicted"/>
<protein>
    <submittedName>
        <fullName evidence="2">Uncharacterized protein</fullName>
    </submittedName>
</protein>
<dbReference type="AlphaFoldDB" id="A0AAV4J7M5"/>
<dbReference type="PROSITE" id="PS51257">
    <property type="entry name" value="PROKAR_LIPOPROTEIN"/>
    <property type="match status" value="1"/>
</dbReference>
<reference evidence="2 3" key="1">
    <citation type="journal article" date="2021" name="Elife">
        <title>Chloroplast acquisition without the gene transfer in kleptoplastic sea slugs, Plakobranchus ocellatus.</title>
        <authorList>
            <person name="Maeda T."/>
            <person name="Takahashi S."/>
            <person name="Yoshida T."/>
            <person name="Shimamura S."/>
            <person name="Takaki Y."/>
            <person name="Nagai Y."/>
            <person name="Toyoda A."/>
            <person name="Suzuki Y."/>
            <person name="Arimoto A."/>
            <person name="Ishii H."/>
            <person name="Satoh N."/>
            <person name="Nishiyama T."/>
            <person name="Hasebe M."/>
            <person name="Maruyama T."/>
            <person name="Minagawa J."/>
            <person name="Obokata J."/>
            <person name="Shigenobu S."/>
        </authorList>
    </citation>
    <scope>NUCLEOTIDE SEQUENCE [LARGE SCALE GENOMIC DNA]</scope>
</reference>
<gene>
    <name evidence="2" type="ORF">ElyMa_001502200</name>
</gene>
<accession>A0AAV4J7M5</accession>
<sequence length="187" mass="21267">MRFSPVALLSLIIIACAATDERTVDKRFLLDSVKNFLGDIWNKLSGKFVKLNVTQVNEITNSSVKATKGMISEDLYNDILKARRIAIWNSNSRGVLALSQLVAKVRDILGPSLDKLSDTALADIIYVIELESKYAQRQRLTEFLKVLSLATPLLPSIYKIPEHWAKQRQMDREMHAAYQAFVRMLRD</sequence>
<evidence type="ECO:0000313" key="3">
    <source>
        <dbReference type="Proteomes" id="UP000762676"/>
    </source>
</evidence>
<keyword evidence="3" id="KW-1185">Reference proteome</keyword>